<evidence type="ECO:0000256" key="5">
    <source>
        <dbReference type="ARBA" id="ARBA00023014"/>
    </source>
</evidence>
<protein>
    <submittedName>
        <fullName evidence="8">Uncharacterized protein</fullName>
    </submittedName>
</protein>
<dbReference type="AlphaFoldDB" id="A0A8K0KQC2"/>
<dbReference type="GO" id="GO:0051536">
    <property type="term" value="F:iron-sulfur cluster binding"/>
    <property type="evidence" value="ECO:0007669"/>
    <property type="project" value="UniProtKB-KW"/>
</dbReference>
<keyword evidence="4" id="KW-0408">Iron</keyword>
<dbReference type="PANTHER" id="PTHR13184">
    <property type="entry name" value="37S RIBOSOMAL PROTEIN S22"/>
    <property type="match status" value="1"/>
</dbReference>
<sequence>MTCQLAVTPVTRDKDARQRSASVHPLQPLVGILRHSPRKQRNGSHCDFAQRMHREHGGRSEANPRWPRLIEPTLVRSKHTICRMCCSNGKLEEITFTASRHGKFAYHCARASKWGDLLPIKILKEE</sequence>
<dbReference type="InterPro" id="IPR052571">
    <property type="entry name" value="Mt_RNA_Methyltransferase"/>
</dbReference>
<evidence type="ECO:0000256" key="1">
    <source>
        <dbReference type="ARBA" id="ARBA00004173"/>
    </source>
</evidence>
<dbReference type="OrthoDB" id="421327at2759"/>
<dbReference type="GO" id="GO:0008168">
    <property type="term" value="F:methyltransferase activity"/>
    <property type="evidence" value="ECO:0007669"/>
    <property type="project" value="InterPro"/>
</dbReference>
<dbReference type="GO" id="GO:0003735">
    <property type="term" value="F:structural constituent of ribosome"/>
    <property type="evidence" value="ECO:0007669"/>
    <property type="project" value="TreeGrafter"/>
</dbReference>
<keyword evidence="9" id="KW-1185">Reference proteome</keyword>
<evidence type="ECO:0000313" key="8">
    <source>
        <dbReference type="EMBL" id="KAG8239596.1"/>
    </source>
</evidence>
<dbReference type="GO" id="GO:0005763">
    <property type="term" value="C:mitochondrial small ribosomal subunit"/>
    <property type="evidence" value="ECO:0007669"/>
    <property type="project" value="TreeGrafter"/>
</dbReference>
<evidence type="ECO:0000256" key="2">
    <source>
        <dbReference type="ARBA" id="ARBA00022723"/>
    </source>
</evidence>
<keyword evidence="5" id="KW-0411">Iron-sulfur</keyword>
<name>A0A8K0KQC2_LADFU</name>
<comment type="caution">
    <text evidence="8">The sequence shown here is derived from an EMBL/GenBank/DDBJ whole genome shotgun (WGS) entry which is preliminary data.</text>
</comment>
<keyword evidence="6" id="KW-0496">Mitochondrion</keyword>
<gene>
    <name evidence="8" type="ORF">J437_LFUL019196</name>
</gene>
<dbReference type="Pfam" id="PF09243">
    <property type="entry name" value="Rsm22"/>
    <property type="match status" value="1"/>
</dbReference>
<reference evidence="8" key="1">
    <citation type="submission" date="2013-04" db="EMBL/GenBank/DDBJ databases">
        <authorList>
            <person name="Qu J."/>
            <person name="Murali S.C."/>
            <person name="Bandaranaike D."/>
            <person name="Bellair M."/>
            <person name="Blankenburg K."/>
            <person name="Chao H."/>
            <person name="Dinh H."/>
            <person name="Doddapaneni H."/>
            <person name="Downs B."/>
            <person name="Dugan-Rocha S."/>
            <person name="Elkadiri S."/>
            <person name="Gnanaolivu R.D."/>
            <person name="Hernandez B."/>
            <person name="Javaid M."/>
            <person name="Jayaseelan J.C."/>
            <person name="Lee S."/>
            <person name="Li M."/>
            <person name="Ming W."/>
            <person name="Munidasa M."/>
            <person name="Muniz J."/>
            <person name="Nguyen L."/>
            <person name="Ongeri F."/>
            <person name="Osuji N."/>
            <person name="Pu L.-L."/>
            <person name="Puazo M."/>
            <person name="Qu C."/>
            <person name="Quiroz J."/>
            <person name="Raj R."/>
            <person name="Weissenberger G."/>
            <person name="Xin Y."/>
            <person name="Zou X."/>
            <person name="Han Y."/>
            <person name="Richards S."/>
            <person name="Worley K."/>
            <person name="Muzny D."/>
            <person name="Gibbs R."/>
        </authorList>
    </citation>
    <scope>NUCLEOTIDE SEQUENCE</scope>
    <source>
        <strain evidence="8">Sampled in the wild</strain>
    </source>
</reference>
<keyword evidence="2" id="KW-0479">Metal-binding</keyword>
<dbReference type="InterPro" id="IPR015324">
    <property type="entry name" value="Ribosomal_Rsm22-like"/>
</dbReference>
<evidence type="ECO:0000256" key="6">
    <source>
        <dbReference type="ARBA" id="ARBA00023128"/>
    </source>
</evidence>
<evidence type="ECO:0000256" key="4">
    <source>
        <dbReference type="ARBA" id="ARBA00023004"/>
    </source>
</evidence>
<evidence type="ECO:0000256" key="7">
    <source>
        <dbReference type="ARBA" id="ARBA00045681"/>
    </source>
</evidence>
<dbReference type="GO" id="GO:0046872">
    <property type="term" value="F:metal ion binding"/>
    <property type="evidence" value="ECO:0007669"/>
    <property type="project" value="UniProtKB-KW"/>
</dbReference>
<dbReference type="EMBL" id="KZ309729">
    <property type="protein sequence ID" value="KAG8239596.1"/>
    <property type="molecule type" value="Genomic_DNA"/>
</dbReference>
<evidence type="ECO:0000256" key="3">
    <source>
        <dbReference type="ARBA" id="ARBA00022946"/>
    </source>
</evidence>
<dbReference type="GO" id="GO:0006412">
    <property type="term" value="P:translation"/>
    <property type="evidence" value="ECO:0007669"/>
    <property type="project" value="InterPro"/>
</dbReference>
<proteinExistence type="predicted"/>
<accession>A0A8K0KQC2</accession>
<dbReference type="Proteomes" id="UP000792457">
    <property type="component" value="Unassembled WGS sequence"/>
</dbReference>
<dbReference type="PANTHER" id="PTHR13184:SF5">
    <property type="entry name" value="METHYLTRANSFERASE-LIKE PROTEIN 17, MITOCHONDRIAL"/>
    <property type="match status" value="1"/>
</dbReference>
<keyword evidence="3" id="KW-0809">Transit peptide</keyword>
<evidence type="ECO:0000313" key="9">
    <source>
        <dbReference type="Proteomes" id="UP000792457"/>
    </source>
</evidence>
<reference evidence="8" key="2">
    <citation type="submission" date="2017-10" db="EMBL/GenBank/DDBJ databases">
        <title>Ladona fulva Genome sequencing and assembly.</title>
        <authorList>
            <person name="Murali S."/>
            <person name="Richards S."/>
            <person name="Bandaranaike D."/>
            <person name="Bellair M."/>
            <person name="Blankenburg K."/>
            <person name="Chao H."/>
            <person name="Dinh H."/>
            <person name="Doddapaneni H."/>
            <person name="Dugan-Rocha S."/>
            <person name="Elkadiri S."/>
            <person name="Gnanaolivu R."/>
            <person name="Hernandez B."/>
            <person name="Skinner E."/>
            <person name="Javaid M."/>
            <person name="Lee S."/>
            <person name="Li M."/>
            <person name="Ming W."/>
            <person name="Munidasa M."/>
            <person name="Muniz J."/>
            <person name="Nguyen L."/>
            <person name="Hughes D."/>
            <person name="Osuji N."/>
            <person name="Pu L.-L."/>
            <person name="Puazo M."/>
            <person name="Qu C."/>
            <person name="Quiroz J."/>
            <person name="Raj R."/>
            <person name="Weissenberger G."/>
            <person name="Xin Y."/>
            <person name="Zou X."/>
            <person name="Han Y."/>
            <person name="Worley K."/>
            <person name="Muzny D."/>
            <person name="Gibbs R."/>
        </authorList>
    </citation>
    <scope>NUCLEOTIDE SEQUENCE</scope>
    <source>
        <strain evidence="8">Sampled in the wild</strain>
    </source>
</reference>
<comment type="subcellular location">
    <subcellularLocation>
        <location evidence="1">Mitochondrion</location>
    </subcellularLocation>
</comment>
<comment type="function">
    <text evidence="7">Mitochondrial ribosome (mitoribosome) assembly factor. Binds at the interface of the head and body domains of the mitochondrial small ribosomal subunit (mt-SSU), occluding the mRNA channel and preventing compaction of the head domain towards the body. Probable inactive methyltransferase: retains the characteristic folding and ability to bind S-adenosyl-L-methionine, but it probably lost its methyltransferase activity.</text>
</comment>
<organism evidence="8 9">
    <name type="scientific">Ladona fulva</name>
    <name type="common">Scarce chaser dragonfly</name>
    <name type="synonym">Libellula fulva</name>
    <dbReference type="NCBI Taxonomy" id="123851"/>
    <lineage>
        <taxon>Eukaryota</taxon>
        <taxon>Metazoa</taxon>
        <taxon>Ecdysozoa</taxon>
        <taxon>Arthropoda</taxon>
        <taxon>Hexapoda</taxon>
        <taxon>Insecta</taxon>
        <taxon>Pterygota</taxon>
        <taxon>Palaeoptera</taxon>
        <taxon>Odonata</taxon>
        <taxon>Epiprocta</taxon>
        <taxon>Anisoptera</taxon>
        <taxon>Libelluloidea</taxon>
        <taxon>Libellulidae</taxon>
        <taxon>Ladona</taxon>
    </lineage>
</organism>